<dbReference type="InterPro" id="IPR010775">
    <property type="entry name" value="DUF1365"/>
</dbReference>
<evidence type="ECO:0000313" key="1">
    <source>
        <dbReference type="EMBL" id="MBC3830539.1"/>
    </source>
</evidence>
<name>A0ABR6XM13_9BURK</name>
<reference evidence="1 2" key="1">
    <citation type="submission" date="2020-08" db="EMBL/GenBank/DDBJ databases">
        <title>Novel species isolated from subtropical streams in China.</title>
        <authorList>
            <person name="Lu H."/>
        </authorList>
    </citation>
    <scope>NUCLEOTIDE SEQUENCE [LARGE SCALE GENOMIC DNA]</scope>
    <source>
        <strain evidence="1 2">KCTC 52442</strain>
    </source>
</reference>
<comment type="caution">
    <text evidence="1">The sequence shown here is derived from an EMBL/GenBank/DDBJ whole genome shotgun (WGS) entry which is preliminary data.</text>
</comment>
<gene>
    <name evidence="1" type="ORF">H8K33_03365</name>
</gene>
<proteinExistence type="predicted"/>
<dbReference type="Pfam" id="PF07103">
    <property type="entry name" value="DUF1365"/>
    <property type="match status" value="1"/>
</dbReference>
<accession>A0ABR6XM13</accession>
<dbReference type="EMBL" id="JACOFU010000001">
    <property type="protein sequence ID" value="MBC3830539.1"/>
    <property type="molecule type" value="Genomic_DNA"/>
</dbReference>
<sequence length="267" mass="30919">MASRIIQALVMHQRLRPVKHKFVYPVFMLKLDLDELNASNSSAMPTGMLFGINCWRPISIHTKDYGPRDGSDLKQWMQQILQAHQIPQIDRIELLSFPRVFGYAFNPISIWYCYNNASQLIAILAEVNNTFGEHHFYLLKAADNAVIDASTQLISTKMMHVSPFCEVKGHYQFGFAESCKKIKVNIDYYDDEGLLIQTAIIGKSQQLSNKHLLSALFKQPFLTFGVFFRIHWHALLLWIKKVPFRRQVHFTNQQITTGKSKEQEQTK</sequence>
<dbReference type="RefSeq" id="WP_186889543.1">
    <property type="nucleotide sequence ID" value="NZ_JACOFU010000001.1"/>
</dbReference>
<protein>
    <submittedName>
        <fullName evidence="1">DUF1365 domain-containing protein</fullName>
    </submittedName>
</protein>
<evidence type="ECO:0000313" key="2">
    <source>
        <dbReference type="Proteomes" id="UP000643610"/>
    </source>
</evidence>
<dbReference type="PANTHER" id="PTHR33973">
    <property type="entry name" value="OS07G0153300 PROTEIN"/>
    <property type="match status" value="1"/>
</dbReference>
<keyword evidence="2" id="KW-1185">Reference proteome</keyword>
<dbReference type="Proteomes" id="UP000643610">
    <property type="component" value="Unassembled WGS sequence"/>
</dbReference>
<dbReference type="PANTHER" id="PTHR33973:SF4">
    <property type="entry name" value="OS07G0153300 PROTEIN"/>
    <property type="match status" value="1"/>
</dbReference>
<organism evidence="1 2">
    <name type="scientific">Undibacterium amnicola</name>
    <dbReference type="NCBI Taxonomy" id="1834038"/>
    <lineage>
        <taxon>Bacteria</taxon>
        <taxon>Pseudomonadati</taxon>
        <taxon>Pseudomonadota</taxon>
        <taxon>Betaproteobacteria</taxon>
        <taxon>Burkholderiales</taxon>
        <taxon>Oxalobacteraceae</taxon>
        <taxon>Undibacterium</taxon>
    </lineage>
</organism>